<proteinExistence type="predicted"/>
<reference evidence="1" key="1">
    <citation type="journal article" date="2014" name="Front. Microbiol.">
        <title>High frequency of phylogenetically diverse reductive dehalogenase-homologous genes in deep subseafloor sedimentary metagenomes.</title>
        <authorList>
            <person name="Kawai M."/>
            <person name="Futagami T."/>
            <person name="Toyoda A."/>
            <person name="Takaki Y."/>
            <person name="Nishi S."/>
            <person name="Hori S."/>
            <person name="Arai W."/>
            <person name="Tsubouchi T."/>
            <person name="Morono Y."/>
            <person name="Uchiyama I."/>
            <person name="Ito T."/>
            <person name="Fujiyama A."/>
            <person name="Inagaki F."/>
            <person name="Takami H."/>
        </authorList>
    </citation>
    <scope>NUCLEOTIDE SEQUENCE</scope>
    <source>
        <strain evidence="1">Expedition CK06-06</strain>
    </source>
</reference>
<dbReference type="AlphaFoldDB" id="X1GJR4"/>
<gene>
    <name evidence="1" type="ORF">S03H2_21510</name>
</gene>
<protein>
    <submittedName>
        <fullName evidence="1">Uncharacterized protein</fullName>
    </submittedName>
</protein>
<evidence type="ECO:0000313" key="1">
    <source>
        <dbReference type="EMBL" id="GAH45065.1"/>
    </source>
</evidence>
<accession>X1GJR4</accession>
<sequence>KPLLEEENANYTKSAHFSKYTELDLTERIRKQGEFHEIMKNGLNIEEISLKEVRKKYQNLSEVIRIVCGISDIACLRFTT</sequence>
<dbReference type="Gene3D" id="3.20.70.20">
    <property type="match status" value="1"/>
</dbReference>
<comment type="caution">
    <text evidence="1">The sequence shown here is derived from an EMBL/GenBank/DDBJ whole genome shotgun (WGS) entry which is preliminary data.</text>
</comment>
<name>X1GJR4_9ZZZZ</name>
<feature type="non-terminal residue" evidence="1">
    <location>
        <position position="1"/>
    </location>
</feature>
<organism evidence="1">
    <name type="scientific">marine sediment metagenome</name>
    <dbReference type="NCBI Taxonomy" id="412755"/>
    <lineage>
        <taxon>unclassified sequences</taxon>
        <taxon>metagenomes</taxon>
        <taxon>ecological metagenomes</taxon>
    </lineage>
</organism>
<dbReference type="EMBL" id="BARU01011459">
    <property type="protein sequence ID" value="GAH45065.1"/>
    <property type="molecule type" value="Genomic_DNA"/>
</dbReference>